<sequence length="220" mass="24316">MFIFAANAKFTTTSVLATWISFLKPHYCGQFGQSKTLSTRAASRRRRKASKLFNMSDFEPIITHGESVIDRKSVFQGHSAAISQVEHVDIFLSKLKENKKIENAFHNMWAYRIDKSDPNARVAGKSASIIQDCDDDGEQAAGGRLLNLLQILNVVNVMVVVTRWYGGIQLGPARFKHINNAARDSLVKGGFVDDGRGGESSNTSLQPKGSNKAKNKKKSK</sequence>
<comment type="similarity">
    <text evidence="1">Belongs to the IMPACT family.</text>
</comment>
<accession>A0A6G1SAK6</accession>
<dbReference type="InterPro" id="IPR020569">
    <property type="entry name" value="UPF0029_Impact_CS"/>
</dbReference>
<protein>
    <submittedName>
        <fullName evidence="4">Protein IMPACT-B</fullName>
    </submittedName>
</protein>
<reference evidence="4" key="1">
    <citation type="submission" date="2018-10" db="EMBL/GenBank/DDBJ databases">
        <title>Transcriptome assembly of Aceria tosichella (Wheat curl mite) Type 2.</title>
        <authorList>
            <person name="Scully E.D."/>
            <person name="Geib S.M."/>
            <person name="Palmer N.A."/>
            <person name="Gupta A.K."/>
            <person name="Sarath G."/>
            <person name="Tatineni S."/>
        </authorList>
    </citation>
    <scope>NUCLEOTIDE SEQUENCE</scope>
    <source>
        <strain evidence="4">LincolnNE</strain>
    </source>
</reference>
<feature type="domain" description="Impact N-terminal" evidence="3">
    <location>
        <begin position="71"/>
        <end position="186"/>
    </location>
</feature>
<dbReference type="GO" id="GO:0140469">
    <property type="term" value="P:GCN2-mediated signaling"/>
    <property type="evidence" value="ECO:0007669"/>
    <property type="project" value="TreeGrafter"/>
</dbReference>
<evidence type="ECO:0000256" key="1">
    <source>
        <dbReference type="ARBA" id="ARBA00007665"/>
    </source>
</evidence>
<dbReference type="Pfam" id="PF01205">
    <property type="entry name" value="Impact_N"/>
    <property type="match status" value="1"/>
</dbReference>
<evidence type="ECO:0000259" key="3">
    <source>
        <dbReference type="Pfam" id="PF01205"/>
    </source>
</evidence>
<dbReference type="InterPro" id="IPR020568">
    <property type="entry name" value="Ribosomal_Su5_D2-typ_SF"/>
</dbReference>
<gene>
    <name evidence="4" type="primary">impact-B</name>
    <name evidence="4" type="ORF">g.1819</name>
</gene>
<evidence type="ECO:0000256" key="2">
    <source>
        <dbReference type="SAM" id="MobiDB-lite"/>
    </source>
</evidence>
<dbReference type="PANTHER" id="PTHR16301:SF25">
    <property type="entry name" value="PROTEIN IMPACT"/>
    <property type="match status" value="1"/>
</dbReference>
<dbReference type="AlphaFoldDB" id="A0A6G1SAK6"/>
<feature type="compositionally biased region" description="Basic residues" evidence="2">
    <location>
        <begin position="211"/>
        <end position="220"/>
    </location>
</feature>
<evidence type="ECO:0000313" key="4">
    <source>
        <dbReference type="EMBL" id="MDE47428.1"/>
    </source>
</evidence>
<dbReference type="GO" id="GO:0005737">
    <property type="term" value="C:cytoplasm"/>
    <property type="evidence" value="ECO:0007669"/>
    <property type="project" value="TreeGrafter"/>
</dbReference>
<dbReference type="PANTHER" id="PTHR16301">
    <property type="entry name" value="IMPACT-RELATED"/>
    <property type="match status" value="1"/>
</dbReference>
<dbReference type="EMBL" id="GGYP01002657">
    <property type="protein sequence ID" value="MDE47428.1"/>
    <property type="molecule type" value="Transcribed_RNA"/>
</dbReference>
<dbReference type="InterPro" id="IPR001498">
    <property type="entry name" value="Impact_N"/>
</dbReference>
<name>A0A6G1SAK6_9ACAR</name>
<dbReference type="PROSITE" id="PS00910">
    <property type="entry name" value="UPF0029"/>
    <property type="match status" value="1"/>
</dbReference>
<proteinExistence type="inferred from homology"/>
<dbReference type="GO" id="GO:0006446">
    <property type="term" value="P:regulation of translational initiation"/>
    <property type="evidence" value="ECO:0007669"/>
    <property type="project" value="TreeGrafter"/>
</dbReference>
<organism evidence="4">
    <name type="scientific">Aceria tosichella</name>
    <name type="common">wheat curl mite</name>
    <dbReference type="NCBI Taxonomy" id="561515"/>
    <lineage>
        <taxon>Eukaryota</taxon>
        <taxon>Metazoa</taxon>
        <taxon>Ecdysozoa</taxon>
        <taxon>Arthropoda</taxon>
        <taxon>Chelicerata</taxon>
        <taxon>Arachnida</taxon>
        <taxon>Acari</taxon>
        <taxon>Acariformes</taxon>
        <taxon>Trombidiformes</taxon>
        <taxon>Prostigmata</taxon>
        <taxon>Eupodina</taxon>
        <taxon>Eriophyoidea</taxon>
        <taxon>Eriophyidae</taxon>
        <taxon>Eriophyinae</taxon>
        <taxon>Aceriini</taxon>
        <taxon>Aceria</taxon>
    </lineage>
</organism>
<dbReference type="InterPro" id="IPR023582">
    <property type="entry name" value="Impact"/>
</dbReference>
<dbReference type="Gene3D" id="3.30.230.30">
    <property type="entry name" value="Impact, N-terminal domain"/>
    <property type="match status" value="1"/>
</dbReference>
<dbReference type="SUPFAM" id="SSF54211">
    <property type="entry name" value="Ribosomal protein S5 domain 2-like"/>
    <property type="match status" value="1"/>
</dbReference>
<feature type="region of interest" description="Disordered" evidence="2">
    <location>
        <begin position="193"/>
        <end position="220"/>
    </location>
</feature>
<dbReference type="InterPro" id="IPR036956">
    <property type="entry name" value="Impact_N_sf"/>
</dbReference>